<keyword evidence="8 9" id="KW-0472">Membrane</keyword>
<dbReference type="SUPFAM" id="SSF56655">
    <property type="entry name" value="Carbohydrate phosphatase"/>
    <property type="match status" value="1"/>
</dbReference>
<keyword evidence="12" id="KW-1185">Reference proteome</keyword>
<evidence type="ECO:0000256" key="4">
    <source>
        <dbReference type="ARBA" id="ARBA00022519"/>
    </source>
</evidence>
<feature type="binding site" evidence="10">
    <location>
        <position position="91"/>
    </location>
    <ligand>
        <name>Mg(2+)</name>
        <dbReference type="ChEBI" id="CHEBI:18420"/>
        <label>1</label>
        <note>catalytic</note>
    </ligand>
</feature>
<dbReference type="GO" id="GO:0050427">
    <property type="term" value="P:3'-phosphoadenosine 5'-phosphosulfate metabolic process"/>
    <property type="evidence" value="ECO:0007669"/>
    <property type="project" value="TreeGrafter"/>
</dbReference>
<dbReference type="NCBIfam" id="TIGR01331">
    <property type="entry name" value="bisphos_cysQ"/>
    <property type="match status" value="1"/>
</dbReference>
<feature type="binding site" evidence="10">
    <location>
        <position position="88"/>
    </location>
    <ligand>
        <name>Mg(2+)</name>
        <dbReference type="ChEBI" id="CHEBI:18420"/>
        <label>1</label>
        <note>catalytic</note>
    </ligand>
</feature>
<dbReference type="PANTHER" id="PTHR43028">
    <property type="entry name" value="3'(2'),5'-BISPHOSPHATE NUCLEOTIDASE 1"/>
    <property type="match status" value="1"/>
</dbReference>
<feature type="binding site" evidence="10">
    <location>
        <position position="213"/>
    </location>
    <ligand>
        <name>Mg(2+)</name>
        <dbReference type="ChEBI" id="CHEBI:18420"/>
        <label>1</label>
        <note>catalytic</note>
    </ligand>
</feature>
<dbReference type="Gene3D" id="3.40.190.80">
    <property type="match status" value="1"/>
</dbReference>
<keyword evidence="7 9" id="KW-0460">Magnesium</keyword>
<keyword evidence="6 9" id="KW-0378">Hydrolase</keyword>
<dbReference type="Gene3D" id="3.30.540.10">
    <property type="entry name" value="Fructose-1,6-Bisphosphatase, subunit A, domain 1"/>
    <property type="match status" value="1"/>
</dbReference>
<evidence type="ECO:0000256" key="9">
    <source>
        <dbReference type="HAMAP-Rule" id="MF_02095"/>
    </source>
</evidence>
<dbReference type="PRINTS" id="PR00377">
    <property type="entry name" value="IMPHPHTASES"/>
</dbReference>
<feature type="binding site" evidence="9">
    <location>
        <position position="91"/>
    </location>
    <ligand>
        <name>Mg(2+)</name>
        <dbReference type="ChEBI" id="CHEBI:18420"/>
        <label>2</label>
    </ligand>
</feature>
<name>A0A437Q7E3_9GAMM</name>
<keyword evidence="3 9" id="KW-1003">Cell membrane</keyword>
<protein>
    <recommendedName>
        <fullName evidence="9">3'(2'),5'-bisphosphate nucleotidase CysQ</fullName>
        <ecNumber evidence="9">3.1.3.7</ecNumber>
    </recommendedName>
    <alternativeName>
        <fullName evidence="9">3'(2'),5-bisphosphonucleoside 3'(2')-phosphohydrolase</fullName>
    </alternativeName>
    <alternativeName>
        <fullName evidence="9">3'-phosphoadenosine 5'-phosphate phosphatase</fullName>
        <shortName evidence="9">PAP phosphatase</shortName>
    </alternativeName>
</protein>
<feature type="binding site" evidence="9">
    <location>
        <position position="213"/>
    </location>
    <ligand>
        <name>Mg(2+)</name>
        <dbReference type="ChEBI" id="CHEBI:18420"/>
        <label>2</label>
    </ligand>
</feature>
<dbReference type="InterPro" id="IPR006240">
    <property type="entry name" value="CysQ"/>
</dbReference>
<feature type="binding site" evidence="10">
    <location>
        <position position="68"/>
    </location>
    <ligand>
        <name>Mg(2+)</name>
        <dbReference type="ChEBI" id="CHEBI:18420"/>
        <label>1</label>
        <note>catalytic</note>
    </ligand>
</feature>
<dbReference type="GO" id="GO:0046854">
    <property type="term" value="P:phosphatidylinositol phosphate biosynthetic process"/>
    <property type="evidence" value="ECO:0007669"/>
    <property type="project" value="InterPro"/>
</dbReference>
<feature type="binding site" evidence="9">
    <location>
        <position position="90"/>
    </location>
    <ligand>
        <name>Mg(2+)</name>
        <dbReference type="ChEBI" id="CHEBI:18420"/>
        <label>1</label>
    </ligand>
</feature>
<gene>
    <name evidence="9 11" type="primary">cysQ</name>
    <name evidence="11" type="ORF">EOE65_12480</name>
</gene>
<feature type="binding site" evidence="9">
    <location>
        <begin position="90"/>
        <end position="93"/>
    </location>
    <ligand>
        <name>substrate</name>
    </ligand>
</feature>
<comment type="catalytic activity">
    <reaction evidence="1 9">
        <text>adenosine 3',5'-bisphosphate + H2O = AMP + phosphate</text>
        <dbReference type="Rhea" id="RHEA:10040"/>
        <dbReference type="ChEBI" id="CHEBI:15377"/>
        <dbReference type="ChEBI" id="CHEBI:43474"/>
        <dbReference type="ChEBI" id="CHEBI:58343"/>
        <dbReference type="ChEBI" id="CHEBI:456215"/>
        <dbReference type="EC" id="3.1.3.7"/>
    </reaction>
</comment>
<evidence type="ECO:0000256" key="8">
    <source>
        <dbReference type="ARBA" id="ARBA00023136"/>
    </source>
</evidence>
<reference evidence="11 12" key="1">
    <citation type="submission" date="2019-01" db="EMBL/GenBank/DDBJ databases">
        <authorList>
            <person name="Chen W.-M."/>
        </authorList>
    </citation>
    <scope>NUCLEOTIDE SEQUENCE [LARGE SCALE GENOMIC DNA]</scope>
    <source>
        <strain evidence="11 12">HPM-16</strain>
    </source>
</reference>
<dbReference type="GO" id="GO:0008441">
    <property type="term" value="F:3'(2'),5'-bisphosphate nucleotidase activity"/>
    <property type="evidence" value="ECO:0007669"/>
    <property type="project" value="UniProtKB-UniRule"/>
</dbReference>
<comment type="subcellular location">
    <subcellularLocation>
        <location evidence="9">Cell inner membrane</location>
        <topology evidence="9">Peripheral membrane protein</topology>
        <orientation evidence="9">Cytoplasmic side</orientation>
    </subcellularLocation>
</comment>
<evidence type="ECO:0000256" key="6">
    <source>
        <dbReference type="ARBA" id="ARBA00022801"/>
    </source>
</evidence>
<feature type="binding site" evidence="9">
    <location>
        <position position="88"/>
    </location>
    <ligand>
        <name>Mg(2+)</name>
        <dbReference type="ChEBI" id="CHEBI:18420"/>
        <label>1</label>
    </ligand>
</feature>
<evidence type="ECO:0000256" key="2">
    <source>
        <dbReference type="ARBA" id="ARBA00005289"/>
    </source>
</evidence>
<evidence type="ECO:0000256" key="5">
    <source>
        <dbReference type="ARBA" id="ARBA00022723"/>
    </source>
</evidence>
<evidence type="ECO:0000256" key="7">
    <source>
        <dbReference type="ARBA" id="ARBA00022842"/>
    </source>
</evidence>
<dbReference type="GO" id="GO:0005886">
    <property type="term" value="C:plasma membrane"/>
    <property type="evidence" value="ECO:0007669"/>
    <property type="project" value="UniProtKB-SubCell"/>
</dbReference>
<evidence type="ECO:0000313" key="12">
    <source>
        <dbReference type="Proteomes" id="UP000282818"/>
    </source>
</evidence>
<dbReference type="FunFam" id="3.40.190.80:FF:000005">
    <property type="entry name" value="3'(2'),5'-bisphosphate nucleotidase CysQ"/>
    <property type="match status" value="1"/>
</dbReference>
<dbReference type="GO" id="GO:0000287">
    <property type="term" value="F:magnesium ion binding"/>
    <property type="evidence" value="ECO:0007669"/>
    <property type="project" value="UniProtKB-UniRule"/>
</dbReference>
<dbReference type="InterPro" id="IPR050725">
    <property type="entry name" value="CysQ/Inositol_MonoPase"/>
</dbReference>
<dbReference type="GO" id="GO:0000103">
    <property type="term" value="P:sulfate assimilation"/>
    <property type="evidence" value="ECO:0007669"/>
    <property type="project" value="TreeGrafter"/>
</dbReference>
<accession>A0A437Q7E3</accession>
<evidence type="ECO:0000256" key="3">
    <source>
        <dbReference type="ARBA" id="ARBA00022475"/>
    </source>
</evidence>
<comment type="similarity">
    <text evidence="2 9">Belongs to the inositol monophosphatase superfamily. CysQ family.</text>
</comment>
<dbReference type="EC" id="3.1.3.7" evidence="9"/>
<dbReference type="Proteomes" id="UP000282818">
    <property type="component" value="Unassembled WGS sequence"/>
</dbReference>
<feature type="binding site" evidence="9">
    <location>
        <position position="68"/>
    </location>
    <ligand>
        <name>Mg(2+)</name>
        <dbReference type="ChEBI" id="CHEBI:18420"/>
        <label>1</label>
    </ligand>
</feature>
<dbReference type="InterPro" id="IPR020550">
    <property type="entry name" value="Inositol_monophosphatase_CS"/>
</dbReference>
<evidence type="ECO:0000256" key="10">
    <source>
        <dbReference type="PIRSR" id="PIRSR600760-2"/>
    </source>
</evidence>
<organism evidence="11 12">
    <name type="scientific">Neptunomonas marina</name>
    <dbReference type="NCBI Taxonomy" id="1815562"/>
    <lineage>
        <taxon>Bacteria</taxon>
        <taxon>Pseudomonadati</taxon>
        <taxon>Pseudomonadota</taxon>
        <taxon>Gammaproteobacteria</taxon>
        <taxon>Oceanospirillales</taxon>
        <taxon>Oceanospirillaceae</taxon>
        <taxon>Neptunomonas</taxon>
    </lineage>
</organism>
<evidence type="ECO:0000256" key="1">
    <source>
        <dbReference type="ARBA" id="ARBA00001625"/>
    </source>
</evidence>
<proteinExistence type="inferred from homology"/>
<dbReference type="PROSITE" id="PS00629">
    <property type="entry name" value="IMP_1"/>
    <property type="match status" value="1"/>
</dbReference>
<dbReference type="PANTHER" id="PTHR43028:SF5">
    <property type="entry name" value="3'(2'),5'-BISPHOSPHATE NUCLEOTIDASE 1"/>
    <property type="match status" value="1"/>
</dbReference>
<feature type="binding site" evidence="9">
    <location>
        <position position="88"/>
    </location>
    <ligand>
        <name>Mg(2+)</name>
        <dbReference type="ChEBI" id="CHEBI:18420"/>
        <label>2</label>
    </ligand>
</feature>
<keyword evidence="4 9" id="KW-0997">Cell inner membrane</keyword>
<comment type="cofactor">
    <cofactor evidence="9 10">
        <name>Mg(2+)</name>
        <dbReference type="ChEBI" id="CHEBI:18420"/>
    </cofactor>
</comment>
<keyword evidence="5 9" id="KW-0479">Metal-binding</keyword>
<dbReference type="EMBL" id="SACQ01000005">
    <property type="protein sequence ID" value="RVU30451.1"/>
    <property type="molecule type" value="Genomic_DNA"/>
</dbReference>
<comment type="caution">
    <text evidence="11">The sequence shown here is derived from an EMBL/GenBank/DDBJ whole genome shotgun (WGS) entry which is preliminary data.</text>
</comment>
<dbReference type="RefSeq" id="WP_127694647.1">
    <property type="nucleotide sequence ID" value="NZ_SACQ01000005.1"/>
</dbReference>
<dbReference type="PROSITE" id="PS00630">
    <property type="entry name" value="IMP_2"/>
    <property type="match status" value="1"/>
</dbReference>
<dbReference type="AlphaFoldDB" id="A0A437Q7E3"/>
<feature type="binding site" evidence="10">
    <location>
        <position position="90"/>
    </location>
    <ligand>
        <name>Mg(2+)</name>
        <dbReference type="ChEBI" id="CHEBI:18420"/>
        <label>2</label>
    </ligand>
</feature>
<evidence type="ECO:0000313" key="11">
    <source>
        <dbReference type="EMBL" id="RVU30451.1"/>
    </source>
</evidence>
<dbReference type="InterPro" id="IPR000760">
    <property type="entry name" value="Inositol_monophosphatase-like"/>
</dbReference>
<dbReference type="HAMAP" id="MF_02095">
    <property type="entry name" value="CysQ"/>
    <property type="match status" value="1"/>
</dbReference>
<dbReference type="InterPro" id="IPR020583">
    <property type="entry name" value="Inositol_monoP_metal-BS"/>
</dbReference>
<dbReference type="FunFam" id="3.30.540.10:FF:000007">
    <property type="entry name" value="3'(2'),5'-bisphosphate nucleotidase CysQ"/>
    <property type="match status" value="1"/>
</dbReference>
<dbReference type="CDD" id="cd01638">
    <property type="entry name" value="CysQ"/>
    <property type="match status" value="1"/>
</dbReference>
<dbReference type="Pfam" id="PF00459">
    <property type="entry name" value="Inositol_P"/>
    <property type="match status" value="1"/>
</dbReference>
<sequence>MRELDIPIHDVCQLAQQAGAAIMTIYEQGFEVTTKADNSPLTEADLASHQILECGLQQLTPSFPVLSEESSATAIAQRHNWQTFWMLDPLDGTKEFVNRNGEFTVNIALIHKGDPVFGVVYVPVTKELYWGGESYGAWRQFDNKSPTAISVREPQTPPIVVGSRSHLTDEVKQFIEQIPAAELTSIGSSLKFCLLAQGQADLYPRLGPTSEWDTAAADAVLRGAGGQVIDLNTQQAMRYNQRETLLNPNFVAFTARGTWWGALLLAHTRYQERNGL</sequence>
<feature type="binding site" evidence="9">
    <location>
        <position position="68"/>
    </location>
    <ligand>
        <name>substrate</name>
    </ligand>
</feature>
<feature type="binding site" evidence="9">
    <location>
        <position position="213"/>
    </location>
    <ligand>
        <name>substrate</name>
    </ligand>
</feature>
<comment type="function">
    <text evidence="9">Converts adenosine-3',5'-bisphosphate (PAP) to AMP.</text>
</comment>